<dbReference type="OrthoDB" id="5767739at2"/>
<keyword evidence="3" id="KW-1185">Reference proteome</keyword>
<protein>
    <recommendedName>
        <fullName evidence="4">Lipocalin-like domain-containing protein</fullName>
    </recommendedName>
</protein>
<evidence type="ECO:0000256" key="1">
    <source>
        <dbReference type="SAM" id="SignalP"/>
    </source>
</evidence>
<dbReference type="InParanoid" id="A0A5Q0BMR0"/>
<dbReference type="EMBL" id="CP044205">
    <property type="protein sequence ID" value="QFY45030.1"/>
    <property type="molecule type" value="Genomic_DNA"/>
</dbReference>
<feature type="signal peptide" evidence="1">
    <location>
        <begin position="1"/>
        <end position="23"/>
    </location>
</feature>
<dbReference type="Proteomes" id="UP000325755">
    <property type="component" value="Chromosome"/>
</dbReference>
<evidence type="ECO:0000313" key="2">
    <source>
        <dbReference type="EMBL" id="QFY45030.1"/>
    </source>
</evidence>
<gene>
    <name evidence="2" type="ORF">F6R98_09515</name>
</gene>
<sequence>MKKNSLRKVLLLTAAFLPGLAVAEVQLKDISEVAGSWTLESVSPSLTKPKIAENRVWEFRPNGVIVTSGFNRHFGREDTQQFNYAIVNGRILADNPGRPGKKEEFVVYEKTADSMTLQGGMEGFYFFRKK</sequence>
<proteinExistence type="predicted"/>
<reference evidence="2 3" key="1">
    <citation type="submission" date="2019-09" db="EMBL/GenBank/DDBJ databases">
        <title>Ecophysiology of the spiral-shaped methanotroph Methylospira mobilis as revealed by the complete genome sequence.</title>
        <authorList>
            <person name="Oshkin I.Y."/>
            <person name="Dedysh S.N."/>
            <person name="Miroshnikov K."/>
            <person name="Danilova O.V."/>
            <person name="Hakobyan A."/>
            <person name="Liesack W."/>
        </authorList>
    </citation>
    <scope>NUCLEOTIDE SEQUENCE [LARGE SCALE GENOMIC DNA]</scope>
    <source>
        <strain evidence="2 3">Shm1</strain>
    </source>
</reference>
<accession>A0A5Q0BMR0</accession>
<name>A0A5Q0BMR0_9GAMM</name>
<feature type="chain" id="PRO_5024873700" description="Lipocalin-like domain-containing protein" evidence="1">
    <location>
        <begin position="24"/>
        <end position="130"/>
    </location>
</feature>
<dbReference type="KEGG" id="mmob:F6R98_09515"/>
<evidence type="ECO:0000313" key="3">
    <source>
        <dbReference type="Proteomes" id="UP000325755"/>
    </source>
</evidence>
<evidence type="ECO:0008006" key="4">
    <source>
        <dbReference type="Google" id="ProtNLM"/>
    </source>
</evidence>
<keyword evidence="1" id="KW-0732">Signal</keyword>
<organism evidence="2 3">
    <name type="scientific">Candidatus Methylospira mobilis</name>
    <dbReference type="NCBI Taxonomy" id="1808979"/>
    <lineage>
        <taxon>Bacteria</taxon>
        <taxon>Pseudomonadati</taxon>
        <taxon>Pseudomonadota</taxon>
        <taxon>Gammaproteobacteria</taxon>
        <taxon>Methylococcales</taxon>
        <taxon>Methylococcaceae</taxon>
        <taxon>Candidatus Methylospira</taxon>
    </lineage>
</organism>
<dbReference type="AlphaFoldDB" id="A0A5Q0BMR0"/>